<dbReference type="AlphaFoldDB" id="A0AAN8JYT6"/>
<feature type="transmembrane region" description="Helical" evidence="12">
    <location>
        <begin position="23"/>
        <end position="49"/>
    </location>
</feature>
<evidence type="ECO:0000256" key="9">
    <source>
        <dbReference type="ARBA" id="ARBA00023224"/>
    </source>
</evidence>
<dbReference type="GO" id="GO:0045202">
    <property type="term" value="C:synapse"/>
    <property type="evidence" value="ECO:0007669"/>
    <property type="project" value="GOC"/>
</dbReference>
<dbReference type="EMBL" id="JAZGQO010000006">
    <property type="protein sequence ID" value="KAK6185856.1"/>
    <property type="molecule type" value="Genomic_DNA"/>
</dbReference>
<feature type="compositionally biased region" description="Low complexity" evidence="11">
    <location>
        <begin position="307"/>
        <end position="317"/>
    </location>
</feature>
<gene>
    <name evidence="14" type="ORF">SNE40_008002</name>
</gene>
<feature type="compositionally biased region" description="Basic and acidic residues" evidence="11">
    <location>
        <begin position="318"/>
        <end position="327"/>
    </location>
</feature>
<feature type="transmembrane region" description="Helical" evidence="12">
    <location>
        <begin position="455"/>
        <end position="479"/>
    </location>
</feature>
<dbReference type="Gene3D" id="1.20.1070.10">
    <property type="entry name" value="Rhodopsin 7-helix transmembrane proteins"/>
    <property type="match status" value="2"/>
</dbReference>
<evidence type="ECO:0000256" key="10">
    <source>
        <dbReference type="RuleBase" id="RU000688"/>
    </source>
</evidence>
<feature type="transmembrane region" description="Helical" evidence="12">
    <location>
        <begin position="140"/>
        <end position="160"/>
    </location>
</feature>
<keyword evidence="2" id="KW-1003">Cell membrane</keyword>
<keyword evidence="3 10" id="KW-0812">Transmembrane</keyword>
<keyword evidence="4 12" id="KW-1133">Transmembrane helix</keyword>
<protein>
    <recommendedName>
        <fullName evidence="13">G-protein coupled receptors family 1 profile domain-containing protein</fullName>
    </recommendedName>
</protein>
<evidence type="ECO:0000259" key="13">
    <source>
        <dbReference type="PROSITE" id="PS50262"/>
    </source>
</evidence>
<dbReference type="InterPro" id="IPR017452">
    <property type="entry name" value="GPCR_Rhodpsn_7TM"/>
</dbReference>
<evidence type="ECO:0000256" key="12">
    <source>
        <dbReference type="SAM" id="Phobius"/>
    </source>
</evidence>
<feature type="transmembrane region" description="Helical" evidence="12">
    <location>
        <begin position="491"/>
        <end position="513"/>
    </location>
</feature>
<keyword evidence="7 10" id="KW-0675">Receptor</keyword>
<dbReference type="PRINTS" id="PR00243">
    <property type="entry name" value="MUSCARINICR"/>
</dbReference>
<dbReference type="PROSITE" id="PS50262">
    <property type="entry name" value="G_PROTEIN_RECEP_F1_2"/>
    <property type="match status" value="1"/>
</dbReference>
<dbReference type="PANTHER" id="PTHR24248:SF174">
    <property type="entry name" value="TYRAMINE_OCTOPAMINE RECEPTOR"/>
    <property type="match status" value="1"/>
</dbReference>
<evidence type="ECO:0000256" key="7">
    <source>
        <dbReference type="ARBA" id="ARBA00023170"/>
    </source>
</evidence>
<evidence type="ECO:0000256" key="3">
    <source>
        <dbReference type="ARBA" id="ARBA00022692"/>
    </source>
</evidence>
<keyword evidence="9 10" id="KW-0807">Transducer</keyword>
<evidence type="ECO:0000313" key="15">
    <source>
        <dbReference type="Proteomes" id="UP001347796"/>
    </source>
</evidence>
<proteinExistence type="inferred from homology"/>
<sequence length="561" mass="62852">MENSSYCVNDSGQVTNNAMDAGFVVSTICLGILVSVVVAGNILVVAAVLTTRKLRTVTNIFIVNLACADLLLGIFVLPFSAALEVLDSWIFGTIWCHVWLATDVLLCTASILNLCCISFDRYVAITRPMKYPGIMSSKRGKLLVAATWIVSFLICLPPLIGWNDGNETTETKRSEVNISQLVIKDYNSNFSRHIIVDTYMLDKNANVSANGEFQSVPPVPCLVVPVTCELINTRGYRIYSALGSYFIPMFVMVFFYIRIYRAAVKTISAYQKGVLTTKSNGETMNNKVTLRVHRGGSYINHNKKTNRPGSSSSSPNSSERRKSEETSLSRSNSKKYELGTPLINTNYQRRFRSRYHTYNKNSECPTCETTIKIIHDPPPEEGRHDRQLSLTSANTPRDKDQNCKKCYHSNDRLKPTNGVRIKFSGNKPTRTASALQKTGKHMKTQMRKFNREQKAAKTLAIIVGAFIVCWLPFFSIYLIGAFCDNCIPAVLFSVFFWLGYCNSAINPCVYALFARDFRFAFKKLLTCGIRRQPCKSASDLASMNLNHIQSLNNFSDNSSES</sequence>
<dbReference type="GO" id="GO:0005886">
    <property type="term" value="C:plasma membrane"/>
    <property type="evidence" value="ECO:0007669"/>
    <property type="project" value="UniProtKB-SubCell"/>
</dbReference>
<feature type="compositionally biased region" description="Basic and acidic residues" evidence="11">
    <location>
        <begin position="373"/>
        <end position="387"/>
    </location>
</feature>
<comment type="caution">
    <text evidence="14">The sequence shown here is derived from an EMBL/GenBank/DDBJ whole genome shotgun (WGS) entry which is preliminary data.</text>
</comment>
<dbReference type="PROSITE" id="PS00237">
    <property type="entry name" value="G_PROTEIN_RECEP_F1_1"/>
    <property type="match status" value="1"/>
</dbReference>
<feature type="domain" description="G-protein coupled receptors family 1 profile" evidence="13">
    <location>
        <begin position="40"/>
        <end position="510"/>
    </location>
</feature>
<evidence type="ECO:0000256" key="4">
    <source>
        <dbReference type="ARBA" id="ARBA00022989"/>
    </source>
</evidence>
<evidence type="ECO:0000256" key="5">
    <source>
        <dbReference type="ARBA" id="ARBA00023040"/>
    </source>
</evidence>
<dbReference type="PANTHER" id="PTHR24248">
    <property type="entry name" value="ADRENERGIC RECEPTOR-RELATED G-PROTEIN COUPLED RECEPTOR"/>
    <property type="match status" value="1"/>
</dbReference>
<dbReference type="SUPFAM" id="SSF81321">
    <property type="entry name" value="Family A G protein-coupled receptor-like"/>
    <property type="match status" value="1"/>
</dbReference>
<accession>A0AAN8JYT6</accession>
<evidence type="ECO:0000256" key="11">
    <source>
        <dbReference type="SAM" id="MobiDB-lite"/>
    </source>
</evidence>
<feature type="region of interest" description="Disordered" evidence="11">
    <location>
        <begin position="373"/>
        <end position="401"/>
    </location>
</feature>
<evidence type="ECO:0000256" key="8">
    <source>
        <dbReference type="ARBA" id="ARBA00023180"/>
    </source>
</evidence>
<reference evidence="14 15" key="1">
    <citation type="submission" date="2024-01" db="EMBL/GenBank/DDBJ databases">
        <title>The genome of the rayed Mediterranean limpet Patella caerulea (Linnaeus, 1758).</title>
        <authorList>
            <person name="Anh-Thu Weber A."/>
            <person name="Halstead-Nussloch G."/>
        </authorList>
    </citation>
    <scope>NUCLEOTIDE SEQUENCE [LARGE SCALE GENOMIC DNA]</scope>
    <source>
        <strain evidence="14">AATW-2023a</strain>
        <tissue evidence="14">Whole specimen</tissue>
    </source>
</reference>
<dbReference type="CDD" id="cd15063">
    <property type="entry name" value="7tmA_Octopamine_R"/>
    <property type="match status" value="1"/>
</dbReference>
<dbReference type="GO" id="GO:0016907">
    <property type="term" value="F:G protein-coupled acetylcholine receptor activity"/>
    <property type="evidence" value="ECO:0007669"/>
    <property type="project" value="InterPro"/>
</dbReference>
<dbReference type="InterPro" id="IPR000995">
    <property type="entry name" value="Musac_Ach_rcpt"/>
</dbReference>
<dbReference type="Pfam" id="PF00001">
    <property type="entry name" value="7tm_1"/>
    <property type="match status" value="2"/>
</dbReference>
<evidence type="ECO:0000256" key="2">
    <source>
        <dbReference type="ARBA" id="ARBA00022475"/>
    </source>
</evidence>
<organism evidence="14 15">
    <name type="scientific">Patella caerulea</name>
    <name type="common">Rayed Mediterranean limpet</name>
    <dbReference type="NCBI Taxonomy" id="87958"/>
    <lineage>
        <taxon>Eukaryota</taxon>
        <taxon>Metazoa</taxon>
        <taxon>Spiralia</taxon>
        <taxon>Lophotrochozoa</taxon>
        <taxon>Mollusca</taxon>
        <taxon>Gastropoda</taxon>
        <taxon>Patellogastropoda</taxon>
        <taxon>Patelloidea</taxon>
        <taxon>Patellidae</taxon>
        <taxon>Patella</taxon>
    </lineage>
</organism>
<comment type="similarity">
    <text evidence="10">Belongs to the G-protein coupled receptor 1 family.</text>
</comment>
<keyword evidence="6 12" id="KW-0472">Membrane</keyword>
<evidence type="ECO:0000256" key="1">
    <source>
        <dbReference type="ARBA" id="ARBA00004651"/>
    </source>
</evidence>
<keyword evidence="8" id="KW-0325">Glycoprotein</keyword>
<comment type="subcellular location">
    <subcellularLocation>
        <location evidence="1">Cell membrane</location>
        <topology evidence="1">Multi-pass membrane protein</topology>
    </subcellularLocation>
</comment>
<evidence type="ECO:0000256" key="6">
    <source>
        <dbReference type="ARBA" id="ARBA00023136"/>
    </source>
</evidence>
<name>A0AAN8JYT6_PATCE</name>
<feature type="transmembrane region" description="Helical" evidence="12">
    <location>
        <begin position="61"/>
        <end position="83"/>
    </location>
</feature>
<feature type="transmembrane region" description="Helical" evidence="12">
    <location>
        <begin position="238"/>
        <end position="257"/>
    </location>
</feature>
<dbReference type="InterPro" id="IPR000276">
    <property type="entry name" value="GPCR_Rhodpsn"/>
</dbReference>
<dbReference type="SMART" id="SM01381">
    <property type="entry name" value="7TM_GPCR_Srsx"/>
    <property type="match status" value="1"/>
</dbReference>
<dbReference type="Proteomes" id="UP001347796">
    <property type="component" value="Unassembled WGS sequence"/>
</dbReference>
<evidence type="ECO:0000313" key="14">
    <source>
        <dbReference type="EMBL" id="KAK6185856.1"/>
    </source>
</evidence>
<keyword evidence="15" id="KW-1185">Reference proteome</keyword>
<feature type="transmembrane region" description="Helical" evidence="12">
    <location>
        <begin position="89"/>
        <end position="119"/>
    </location>
</feature>
<dbReference type="PRINTS" id="PR00237">
    <property type="entry name" value="GPCRRHODOPSN"/>
</dbReference>
<feature type="region of interest" description="Disordered" evidence="11">
    <location>
        <begin position="292"/>
        <end position="341"/>
    </location>
</feature>
<keyword evidence="5 10" id="KW-0297">G-protein coupled receptor</keyword>